<protein>
    <recommendedName>
        <fullName evidence="12">Lysine--tRNA ligase</fullName>
        <ecNumber evidence="12">6.1.1.6</ecNumber>
    </recommendedName>
    <alternativeName>
        <fullName evidence="12">Lysyl-tRNA synthetase</fullName>
        <shortName evidence="12">LysRS</shortName>
    </alternativeName>
</protein>
<keyword evidence="7 12" id="KW-0067">ATP-binding</keyword>
<evidence type="ECO:0000259" key="14">
    <source>
        <dbReference type="PROSITE" id="PS50862"/>
    </source>
</evidence>
<gene>
    <name evidence="12 15" type="primary">lysS</name>
    <name evidence="15" type="ORF">HH216_06290</name>
</gene>
<accession>A0A7L5DQZ0</accession>
<dbReference type="PANTHER" id="PTHR42918:SF15">
    <property type="entry name" value="LYSINE--TRNA LIGASE, CHLOROPLASTIC_MITOCHONDRIAL"/>
    <property type="match status" value="1"/>
</dbReference>
<dbReference type="GO" id="GO:0000049">
    <property type="term" value="F:tRNA binding"/>
    <property type="evidence" value="ECO:0007669"/>
    <property type="project" value="TreeGrafter"/>
</dbReference>
<keyword evidence="10 12" id="KW-0030">Aminoacyl-tRNA synthetase</keyword>
<dbReference type="NCBIfam" id="TIGR00499">
    <property type="entry name" value="lysS_bact"/>
    <property type="match status" value="1"/>
</dbReference>
<evidence type="ECO:0000313" key="15">
    <source>
        <dbReference type="EMBL" id="QJD78070.1"/>
    </source>
</evidence>
<reference evidence="15 16" key="1">
    <citation type="submission" date="2020-04" db="EMBL/GenBank/DDBJ databases">
        <title>Genome sequencing of novel species.</title>
        <authorList>
            <person name="Heo J."/>
            <person name="Kim S.-J."/>
            <person name="Kim J.-S."/>
            <person name="Hong S.-B."/>
            <person name="Kwon S.-W."/>
        </authorList>
    </citation>
    <scope>NUCLEOTIDE SEQUENCE [LARGE SCALE GENOMIC DNA]</scope>
    <source>
        <strain evidence="15 16">CJU-R4</strain>
    </source>
</reference>
<dbReference type="KEGG" id="srho:HH216_06290"/>
<dbReference type="Proteomes" id="UP000501128">
    <property type="component" value="Chromosome"/>
</dbReference>
<evidence type="ECO:0000256" key="13">
    <source>
        <dbReference type="RuleBase" id="RU000336"/>
    </source>
</evidence>
<evidence type="ECO:0000256" key="3">
    <source>
        <dbReference type="ARBA" id="ARBA00022490"/>
    </source>
</evidence>
<keyword evidence="9 12" id="KW-0648">Protein biosynthesis</keyword>
<dbReference type="InterPro" id="IPR044136">
    <property type="entry name" value="Lys-tRNA-ligase_II_N"/>
</dbReference>
<dbReference type="InterPro" id="IPR002313">
    <property type="entry name" value="Lys-tRNA-ligase_II"/>
</dbReference>
<dbReference type="EC" id="6.1.1.6" evidence="12"/>
<organism evidence="15 16">
    <name type="scientific">Spirosoma rhododendri</name>
    <dbReference type="NCBI Taxonomy" id="2728024"/>
    <lineage>
        <taxon>Bacteria</taxon>
        <taxon>Pseudomonadati</taxon>
        <taxon>Bacteroidota</taxon>
        <taxon>Cytophagia</taxon>
        <taxon>Cytophagales</taxon>
        <taxon>Cytophagaceae</taxon>
        <taxon>Spirosoma</taxon>
    </lineage>
</organism>
<dbReference type="PRINTS" id="PR00982">
    <property type="entry name" value="TRNASYNTHLYS"/>
</dbReference>
<evidence type="ECO:0000256" key="12">
    <source>
        <dbReference type="HAMAP-Rule" id="MF_00252"/>
    </source>
</evidence>
<dbReference type="GO" id="GO:0004824">
    <property type="term" value="F:lysine-tRNA ligase activity"/>
    <property type="evidence" value="ECO:0007669"/>
    <property type="project" value="UniProtKB-UniRule"/>
</dbReference>
<dbReference type="GO" id="GO:0005829">
    <property type="term" value="C:cytosol"/>
    <property type="evidence" value="ECO:0007669"/>
    <property type="project" value="TreeGrafter"/>
</dbReference>
<name>A0A7L5DQZ0_9BACT</name>
<dbReference type="CDD" id="cd00775">
    <property type="entry name" value="LysRS_core"/>
    <property type="match status" value="1"/>
</dbReference>
<comment type="subunit">
    <text evidence="12">Homodimer.</text>
</comment>
<keyword evidence="6 12" id="KW-0547">Nucleotide-binding</keyword>
<evidence type="ECO:0000256" key="7">
    <source>
        <dbReference type="ARBA" id="ARBA00022840"/>
    </source>
</evidence>
<evidence type="ECO:0000256" key="11">
    <source>
        <dbReference type="ARBA" id="ARBA00048573"/>
    </source>
</evidence>
<dbReference type="InterPro" id="IPR006195">
    <property type="entry name" value="aa-tRNA-synth_II"/>
</dbReference>
<evidence type="ECO:0000256" key="1">
    <source>
        <dbReference type="ARBA" id="ARBA00004496"/>
    </source>
</evidence>
<feature type="binding site" evidence="12">
    <location>
        <position position="439"/>
    </location>
    <ligand>
        <name>Mg(2+)</name>
        <dbReference type="ChEBI" id="CHEBI:18420"/>
        <label>2</label>
    </ligand>
</feature>
<dbReference type="RefSeq" id="WP_169550014.1">
    <property type="nucleotide sequence ID" value="NZ_CP051677.1"/>
</dbReference>
<dbReference type="SUPFAM" id="SSF55681">
    <property type="entry name" value="Class II aaRS and biotin synthetases"/>
    <property type="match status" value="1"/>
</dbReference>
<keyword evidence="16" id="KW-1185">Reference proteome</keyword>
<feature type="binding site" evidence="12">
    <location>
        <position position="439"/>
    </location>
    <ligand>
        <name>Mg(2+)</name>
        <dbReference type="ChEBI" id="CHEBI:18420"/>
        <label>1</label>
    </ligand>
</feature>
<evidence type="ECO:0000256" key="6">
    <source>
        <dbReference type="ARBA" id="ARBA00022741"/>
    </source>
</evidence>
<keyword evidence="8 12" id="KW-0460">Magnesium</keyword>
<dbReference type="Gene3D" id="3.30.930.10">
    <property type="entry name" value="Bira Bifunctional Protein, Domain 2"/>
    <property type="match status" value="1"/>
</dbReference>
<comment type="similarity">
    <text evidence="2 12">Belongs to the class-II aminoacyl-tRNA synthetase family.</text>
</comment>
<dbReference type="InterPro" id="IPR004365">
    <property type="entry name" value="NA-bd_OB_tRNA"/>
</dbReference>
<evidence type="ECO:0000256" key="2">
    <source>
        <dbReference type="ARBA" id="ARBA00008226"/>
    </source>
</evidence>
<evidence type="ECO:0000256" key="4">
    <source>
        <dbReference type="ARBA" id="ARBA00022598"/>
    </source>
</evidence>
<comment type="subcellular location">
    <subcellularLocation>
        <location evidence="1 12">Cytoplasm</location>
    </subcellularLocation>
</comment>
<dbReference type="InterPro" id="IPR018149">
    <property type="entry name" value="Lys-tRNA-synth_II_C"/>
</dbReference>
<dbReference type="HAMAP" id="MF_00252">
    <property type="entry name" value="Lys_tRNA_synth_class2"/>
    <property type="match status" value="1"/>
</dbReference>
<dbReference type="PROSITE" id="PS50862">
    <property type="entry name" value="AA_TRNA_LIGASE_II"/>
    <property type="match status" value="1"/>
</dbReference>
<dbReference type="Gene3D" id="2.40.50.140">
    <property type="entry name" value="Nucleic acid-binding proteins"/>
    <property type="match status" value="1"/>
</dbReference>
<feature type="domain" description="Aminoacyl-transfer RNA synthetases class-II family profile" evidence="14">
    <location>
        <begin position="206"/>
        <end position="520"/>
    </location>
</feature>
<comment type="catalytic activity">
    <reaction evidence="11 12 13">
        <text>tRNA(Lys) + L-lysine + ATP = L-lysyl-tRNA(Lys) + AMP + diphosphate</text>
        <dbReference type="Rhea" id="RHEA:20792"/>
        <dbReference type="Rhea" id="RHEA-COMP:9696"/>
        <dbReference type="Rhea" id="RHEA-COMP:9697"/>
        <dbReference type="ChEBI" id="CHEBI:30616"/>
        <dbReference type="ChEBI" id="CHEBI:32551"/>
        <dbReference type="ChEBI" id="CHEBI:33019"/>
        <dbReference type="ChEBI" id="CHEBI:78442"/>
        <dbReference type="ChEBI" id="CHEBI:78529"/>
        <dbReference type="ChEBI" id="CHEBI:456215"/>
        <dbReference type="EC" id="6.1.1.6"/>
    </reaction>
</comment>
<evidence type="ECO:0000256" key="5">
    <source>
        <dbReference type="ARBA" id="ARBA00022723"/>
    </source>
</evidence>
<dbReference type="EMBL" id="CP051677">
    <property type="protein sequence ID" value="QJD78070.1"/>
    <property type="molecule type" value="Genomic_DNA"/>
</dbReference>
<dbReference type="AlphaFoldDB" id="A0A7L5DQZ0"/>
<dbReference type="FunFam" id="2.40.50.140:FF:000024">
    <property type="entry name" value="Lysine--tRNA ligase"/>
    <property type="match status" value="1"/>
</dbReference>
<sequence>MLLSEQEINRRQKREELMRMGIDPYPAPLFDLTHTIAQLRDAFADKTGADTQGGYQPHLDFKDQTPWNTVRLAGRLMSFRIMGSASFAEMQDSTGRMQLYFRRDDLCPGDDKTLYNTVFKKLLDIGDIIGIEGYVFTTQTGELSVYVQSFTVLNKSLRPLPVVKEVVNEQGEKETYDAFTDPEQRYRQRYVDLIVNPQVRDVFVKRTKLVNSIRQFLSQKGYLEVETPILQPIHGGATARPFQTHHNTLDMTLYMRIANELYLKRLIVGGYDGVFEFAKDFRNEGMDRTHNPEFTQVEFYVAYKDYLWMMDTIEEMVEKVAIDVAGTTKVTVGENVIDFKRPWKRLTMFEAIQEYTGVDVSAMDEAQLRQVAEDRGIKTDSSMGKSKLIDELFGDACEPNLIQPTFITDYPVEMSPLTKKHRSKAGLVERFEAICNGKEIANAYSELNDPIDQRERFEEQLRLAERGDEEAMMLDEDFLRALEYGMPPTAGVGLGIDRLAMIMTNQPSIQDVLFFPQMRPEKKLEQSGEADFLAAGVPAGWIPALQKMNILTVEQLRATSPNKLFNDLGGARKRLKLDIPMPTIADVHGWTGHVKLA</sequence>
<dbReference type="Pfam" id="PF01336">
    <property type="entry name" value="tRNA_anti-codon"/>
    <property type="match status" value="1"/>
</dbReference>
<dbReference type="InterPro" id="IPR004364">
    <property type="entry name" value="Aa-tRNA-synt_II"/>
</dbReference>
<dbReference type="GO" id="GO:0006430">
    <property type="term" value="P:lysyl-tRNA aminoacylation"/>
    <property type="evidence" value="ECO:0007669"/>
    <property type="project" value="UniProtKB-UniRule"/>
</dbReference>
<evidence type="ECO:0000256" key="9">
    <source>
        <dbReference type="ARBA" id="ARBA00022917"/>
    </source>
</evidence>
<dbReference type="GO" id="GO:0000287">
    <property type="term" value="F:magnesium ion binding"/>
    <property type="evidence" value="ECO:0007669"/>
    <property type="project" value="UniProtKB-UniRule"/>
</dbReference>
<evidence type="ECO:0000313" key="16">
    <source>
        <dbReference type="Proteomes" id="UP000501128"/>
    </source>
</evidence>
<proteinExistence type="inferred from homology"/>
<evidence type="ECO:0000256" key="10">
    <source>
        <dbReference type="ARBA" id="ARBA00023146"/>
    </source>
</evidence>
<dbReference type="SUPFAM" id="SSF50249">
    <property type="entry name" value="Nucleic acid-binding proteins"/>
    <property type="match status" value="1"/>
</dbReference>
<evidence type="ECO:0000256" key="8">
    <source>
        <dbReference type="ARBA" id="ARBA00022842"/>
    </source>
</evidence>
<feature type="binding site" evidence="12">
    <location>
        <position position="432"/>
    </location>
    <ligand>
        <name>Mg(2+)</name>
        <dbReference type="ChEBI" id="CHEBI:18420"/>
        <label>1</label>
    </ligand>
</feature>
<dbReference type="NCBIfam" id="NF001756">
    <property type="entry name" value="PRK00484.1"/>
    <property type="match status" value="1"/>
</dbReference>
<keyword evidence="5 12" id="KW-0479">Metal-binding</keyword>
<keyword evidence="3 12" id="KW-0963">Cytoplasm</keyword>
<comment type="cofactor">
    <cofactor evidence="12 13">
        <name>Mg(2+)</name>
        <dbReference type="ChEBI" id="CHEBI:18420"/>
    </cofactor>
    <text evidence="12 13">Binds 3 Mg(2+) ions per subunit.</text>
</comment>
<dbReference type="InterPro" id="IPR045864">
    <property type="entry name" value="aa-tRNA-synth_II/BPL/LPL"/>
</dbReference>
<dbReference type="InterPro" id="IPR012340">
    <property type="entry name" value="NA-bd_OB-fold"/>
</dbReference>
<dbReference type="GO" id="GO:0005524">
    <property type="term" value="F:ATP binding"/>
    <property type="evidence" value="ECO:0007669"/>
    <property type="project" value="UniProtKB-UniRule"/>
</dbReference>
<keyword evidence="4 12" id="KW-0436">Ligase</keyword>
<dbReference type="FunFam" id="3.30.930.10:FF:000238">
    <property type="entry name" value="Lysine--tRNA ligase"/>
    <property type="match status" value="1"/>
</dbReference>
<dbReference type="PANTHER" id="PTHR42918">
    <property type="entry name" value="LYSYL-TRNA SYNTHETASE"/>
    <property type="match status" value="1"/>
</dbReference>
<dbReference type="CDD" id="cd04322">
    <property type="entry name" value="LysRS_N"/>
    <property type="match status" value="1"/>
</dbReference>
<dbReference type="Pfam" id="PF00152">
    <property type="entry name" value="tRNA-synt_2"/>
    <property type="match status" value="1"/>
</dbReference>